<evidence type="ECO:0000313" key="8">
    <source>
        <dbReference type="Proteomes" id="UP000326950"/>
    </source>
</evidence>
<dbReference type="Proteomes" id="UP000326950">
    <property type="component" value="Unassembled WGS sequence"/>
</dbReference>
<dbReference type="Gene3D" id="3.40.50.150">
    <property type="entry name" value="Vaccinia Virus protein VP39"/>
    <property type="match status" value="1"/>
</dbReference>
<sequence>MSFTNLIQSLNQAASALSVPGSSNVQERNELREACQRFSACLETPVERLLRTSSGCIEPAILRLAIDIGVFSLLNEELEPDTEIDVSEIAARTKTDHGMMSRLMRFLIMLQVVDVTPQGRCKATAVTRSFKPGTIIYNHVVALSGIYLPLFGRLPTYLRENQYRPPDDAYRGLFQDGFKTDLHFFDWLDIHKQEHDAFHGMMEASASSNLVAWTQYIPREWFEQRLTPSKLADGGFTLVDTASRSSRKLERMSHNFFHKQPVRGADIYLLARILHDWPDKQAREILSNLREAMDSNSTLLVYDRVFGDQLEKVSAADAIYDAVMMAFFSSLERSEAQFRDLLSSVGLRLCNIWRGDLGSDGDKQAVLEIVREE</sequence>
<keyword evidence="2 7" id="KW-0808">Transferase</keyword>
<dbReference type="Gene3D" id="1.10.10.10">
    <property type="entry name" value="Winged helix-like DNA-binding domain superfamily/Winged helix DNA-binding domain"/>
    <property type="match status" value="1"/>
</dbReference>
<dbReference type="PIRSF" id="PIRSF005739">
    <property type="entry name" value="O-mtase"/>
    <property type="match status" value="1"/>
</dbReference>
<organism evidence="7 8">
    <name type="scientific">Aspergillus tamarii</name>
    <dbReference type="NCBI Taxonomy" id="41984"/>
    <lineage>
        <taxon>Eukaryota</taxon>
        <taxon>Fungi</taxon>
        <taxon>Dikarya</taxon>
        <taxon>Ascomycota</taxon>
        <taxon>Pezizomycotina</taxon>
        <taxon>Eurotiomycetes</taxon>
        <taxon>Eurotiomycetidae</taxon>
        <taxon>Eurotiales</taxon>
        <taxon>Aspergillaceae</taxon>
        <taxon>Aspergillus</taxon>
        <taxon>Aspergillus subgen. Circumdati</taxon>
    </lineage>
</organism>
<accession>A0A5N6UET8</accession>
<evidence type="ECO:0000313" key="7">
    <source>
        <dbReference type="EMBL" id="KAE8157072.1"/>
    </source>
</evidence>
<dbReference type="InterPro" id="IPR036390">
    <property type="entry name" value="WH_DNA-bd_sf"/>
</dbReference>
<feature type="active site" description="Proton acceptor" evidence="4">
    <location>
        <position position="275"/>
    </location>
</feature>
<dbReference type="AlphaFoldDB" id="A0A5N6UET8"/>
<proteinExistence type="predicted"/>
<keyword evidence="8" id="KW-1185">Reference proteome</keyword>
<dbReference type="PROSITE" id="PS51683">
    <property type="entry name" value="SAM_OMT_II"/>
    <property type="match status" value="1"/>
</dbReference>
<dbReference type="InterPro" id="IPR016461">
    <property type="entry name" value="COMT-like"/>
</dbReference>
<reference evidence="7 8" key="1">
    <citation type="submission" date="2019-04" db="EMBL/GenBank/DDBJ databases">
        <title>Friends and foes A comparative genomics study of 23 Aspergillus species from section Flavi.</title>
        <authorList>
            <consortium name="DOE Joint Genome Institute"/>
            <person name="Kjaerbolling I."/>
            <person name="Vesth T."/>
            <person name="Frisvad J.C."/>
            <person name="Nybo J.L."/>
            <person name="Theobald S."/>
            <person name="Kildgaard S."/>
            <person name="Isbrandt T."/>
            <person name="Kuo A."/>
            <person name="Sato A."/>
            <person name="Lyhne E.K."/>
            <person name="Kogle M.E."/>
            <person name="Wiebenga A."/>
            <person name="Kun R.S."/>
            <person name="Lubbers R.J."/>
            <person name="Makela M.R."/>
            <person name="Barry K."/>
            <person name="Chovatia M."/>
            <person name="Clum A."/>
            <person name="Daum C."/>
            <person name="Haridas S."/>
            <person name="He G."/>
            <person name="LaButti K."/>
            <person name="Lipzen A."/>
            <person name="Mondo S."/>
            <person name="Riley R."/>
            <person name="Salamov A."/>
            <person name="Simmons B.A."/>
            <person name="Magnuson J.K."/>
            <person name="Henrissat B."/>
            <person name="Mortensen U.H."/>
            <person name="Larsen T.O."/>
            <person name="Devries R.P."/>
            <person name="Grigoriev I.V."/>
            <person name="Machida M."/>
            <person name="Baker S.E."/>
            <person name="Andersen M.R."/>
        </authorList>
    </citation>
    <scope>NUCLEOTIDE SEQUENCE [LARGE SCALE GENOMIC DNA]</scope>
    <source>
        <strain evidence="7 8">CBS 117626</strain>
    </source>
</reference>
<dbReference type="SUPFAM" id="SSF53335">
    <property type="entry name" value="S-adenosyl-L-methionine-dependent methyltransferases"/>
    <property type="match status" value="1"/>
</dbReference>
<dbReference type="GO" id="GO:0008171">
    <property type="term" value="F:O-methyltransferase activity"/>
    <property type="evidence" value="ECO:0007669"/>
    <property type="project" value="InterPro"/>
</dbReference>
<dbReference type="PANTHER" id="PTHR43712:SF2">
    <property type="entry name" value="O-METHYLTRANSFERASE CICE"/>
    <property type="match status" value="1"/>
</dbReference>
<evidence type="ECO:0000256" key="4">
    <source>
        <dbReference type="PIRSR" id="PIRSR005739-1"/>
    </source>
</evidence>
<gene>
    <name evidence="7" type="ORF">BDV40DRAFT_293003</name>
</gene>
<keyword evidence="1 7" id="KW-0489">Methyltransferase</keyword>
<dbReference type="OrthoDB" id="1535081at2759"/>
<evidence type="ECO:0000256" key="1">
    <source>
        <dbReference type="ARBA" id="ARBA00022603"/>
    </source>
</evidence>
<dbReference type="Pfam" id="PF00891">
    <property type="entry name" value="Methyltransf_2"/>
    <property type="match status" value="1"/>
</dbReference>
<dbReference type="EMBL" id="ML738736">
    <property type="protein sequence ID" value="KAE8157072.1"/>
    <property type="molecule type" value="Genomic_DNA"/>
</dbReference>
<dbReference type="PANTHER" id="PTHR43712">
    <property type="entry name" value="PUTATIVE (AFU_ORTHOLOGUE AFUA_4G14580)-RELATED"/>
    <property type="match status" value="1"/>
</dbReference>
<dbReference type="InterPro" id="IPR036388">
    <property type="entry name" value="WH-like_DNA-bd_sf"/>
</dbReference>
<dbReference type="GO" id="GO:0032259">
    <property type="term" value="P:methylation"/>
    <property type="evidence" value="ECO:0007669"/>
    <property type="project" value="UniProtKB-KW"/>
</dbReference>
<keyword evidence="3" id="KW-0949">S-adenosyl-L-methionine</keyword>
<dbReference type="Pfam" id="PF08100">
    <property type="entry name" value="Dimerisation"/>
    <property type="match status" value="1"/>
</dbReference>
<dbReference type="GO" id="GO:0046983">
    <property type="term" value="F:protein dimerization activity"/>
    <property type="evidence" value="ECO:0007669"/>
    <property type="project" value="InterPro"/>
</dbReference>
<dbReference type="SUPFAM" id="SSF46785">
    <property type="entry name" value="Winged helix' DNA-binding domain"/>
    <property type="match status" value="1"/>
</dbReference>
<feature type="domain" description="O-methyltransferase dimerisation" evidence="6">
    <location>
        <begin position="52"/>
        <end position="130"/>
    </location>
</feature>
<dbReference type="InterPro" id="IPR001077">
    <property type="entry name" value="COMT_C"/>
</dbReference>
<evidence type="ECO:0000259" key="5">
    <source>
        <dbReference type="Pfam" id="PF00891"/>
    </source>
</evidence>
<dbReference type="InterPro" id="IPR012967">
    <property type="entry name" value="COMT_dimerisation"/>
</dbReference>
<dbReference type="InterPro" id="IPR029063">
    <property type="entry name" value="SAM-dependent_MTases_sf"/>
</dbReference>
<evidence type="ECO:0000259" key="6">
    <source>
        <dbReference type="Pfam" id="PF08100"/>
    </source>
</evidence>
<evidence type="ECO:0000256" key="2">
    <source>
        <dbReference type="ARBA" id="ARBA00022679"/>
    </source>
</evidence>
<dbReference type="GO" id="GO:0044550">
    <property type="term" value="P:secondary metabolite biosynthetic process"/>
    <property type="evidence" value="ECO:0007669"/>
    <property type="project" value="UniProtKB-ARBA"/>
</dbReference>
<protein>
    <submittedName>
        <fullName evidence="7">O-methyltransferase-domain-containing protein</fullName>
    </submittedName>
</protein>
<feature type="domain" description="O-methyltransferase C-terminal" evidence="5">
    <location>
        <begin position="252"/>
        <end position="347"/>
    </location>
</feature>
<name>A0A5N6UET8_ASPTM</name>
<evidence type="ECO:0000256" key="3">
    <source>
        <dbReference type="ARBA" id="ARBA00022691"/>
    </source>
</evidence>